<feature type="region of interest" description="Disordered" evidence="1">
    <location>
        <begin position="1"/>
        <end position="29"/>
    </location>
</feature>
<reference evidence="2 3" key="1">
    <citation type="submission" date="2019-05" db="EMBL/GenBank/DDBJ databases">
        <title>Another draft genome of Portunus trituberculatus and its Hox gene families provides insights of decapod evolution.</title>
        <authorList>
            <person name="Jeong J.-H."/>
            <person name="Song I."/>
            <person name="Kim S."/>
            <person name="Choi T."/>
            <person name="Kim D."/>
            <person name="Ryu S."/>
            <person name="Kim W."/>
        </authorList>
    </citation>
    <scope>NUCLEOTIDE SEQUENCE [LARGE SCALE GENOMIC DNA]</scope>
    <source>
        <tissue evidence="2">Muscle</tissue>
    </source>
</reference>
<protein>
    <submittedName>
        <fullName evidence="2">Uncharacterized protein</fullName>
    </submittedName>
</protein>
<dbReference type="AlphaFoldDB" id="A0A5B7I0V2"/>
<gene>
    <name evidence="2" type="ORF">E2C01_071794</name>
</gene>
<dbReference type="Proteomes" id="UP000324222">
    <property type="component" value="Unassembled WGS sequence"/>
</dbReference>
<dbReference type="EMBL" id="VSRR010045637">
    <property type="protein sequence ID" value="MPC77342.1"/>
    <property type="molecule type" value="Genomic_DNA"/>
</dbReference>
<feature type="compositionally biased region" description="Polar residues" evidence="1">
    <location>
        <begin position="10"/>
        <end position="19"/>
    </location>
</feature>
<evidence type="ECO:0000313" key="3">
    <source>
        <dbReference type="Proteomes" id="UP000324222"/>
    </source>
</evidence>
<evidence type="ECO:0000313" key="2">
    <source>
        <dbReference type="EMBL" id="MPC77342.1"/>
    </source>
</evidence>
<name>A0A5B7I0V2_PORTR</name>
<proteinExistence type="predicted"/>
<evidence type="ECO:0000256" key="1">
    <source>
        <dbReference type="SAM" id="MobiDB-lite"/>
    </source>
</evidence>
<organism evidence="2 3">
    <name type="scientific">Portunus trituberculatus</name>
    <name type="common">Swimming crab</name>
    <name type="synonym">Neptunus trituberculatus</name>
    <dbReference type="NCBI Taxonomy" id="210409"/>
    <lineage>
        <taxon>Eukaryota</taxon>
        <taxon>Metazoa</taxon>
        <taxon>Ecdysozoa</taxon>
        <taxon>Arthropoda</taxon>
        <taxon>Crustacea</taxon>
        <taxon>Multicrustacea</taxon>
        <taxon>Malacostraca</taxon>
        <taxon>Eumalacostraca</taxon>
        <taxon>Eucarida</taxon>
        <taxon>Decapoda</taxon>
        <taxon>Pleocyemata</taxon>
        <taxon>Brachyura</taxon>
        <taxon>Eubrachyura</taxon>
        <taxon>Portunoidea</taxon>
        <taxon>Portunidae</taxon>
        <taxon>Portuninae</taxon>
        <taxon>Portunus</taxon>
    </lineage>
</organism>
<accession>A0A5B7I0V2</accession>
<comment type="caution">
    <text evidence="2">The sequence shown here is derived from an EMBL/GenBank/DDBJ whole genome shotgun (WGS) entry which is preliminary data.</text>
</comment>
<keyword evidence="3" id="KW-1185">Reference proteome</keyword>
<sequence>MSIPEAQKPPRTSITTYRRQLTGGGSHNDSIPCFEAARSFIRPRAAPPDYRSFVGRGSGELAALSQKV</sequence>